<dbReference type="EMBL" id="VSSQ01145680">
    <property type="protein sequence ID" value="MPN64582.1"/>
    <property type="molecule type" value="Genomic_DNA"/>
</dbReference>
<reference evidence="2" key="1">
    <citation type="submission" date="2019-08" db="EMBL/GenBank/DDBJ databases">
        <authorList>
            <person name="Kucharzyk K."/>
            <person name="Murdoch R.W."/>
            <person name="Higgins S."/>
            <person name="Loffler F."/>
        </authorList>
    </citation>
    <scope>NUCLEOTIDE SEQUENCE</scope>
</reference>
<dbReference type="AlphaFoldDB" id="A0A645JMR1"/>
<accession>A0A645JMR1</accession>
<comment type="caution">
    <text evidence="2">The sequence shown here is derived from an EMBL/GenBank/DDBJ whole genome shotgun (WGS) entry which is preliminary data.</text>
</comment>
<dbReference type="EC" id="3.1.1.96" evidence="2"/>
<gene>
    <name evidence="2" type="primary">dtd_56</name>
    <name evidence="2" type="ORF">SDC9_212358</name>
</gene>
<dbReference type="InterPro" id="IPR003732">
    <property type="entry name" value="Daa-tRNA_deacyls_DTD"/>
</dbReference>
<dbReference type="FunFam" id="3.50.80.10:FF:000001">
    <property type="entry name" value="D-aminoacyl-tRNA deacylase"/>
    <property type="match status" value="1"/>
</dbReference>
<proteinExistence type="inferred from homology"/>
<dbReference type="Pfam" id="PF02580">
    <property type="entry name" value="Tyr_Deacylase"/>
    <property type="match status" value="1"/>
</dbReference>
<organism evidence="2">
    <name type="scientific">bioreactor metagenome</name>
    <dbReference type="NCBI Taxonomy" id="1076179"/>
    <lineage>
        <taxon>unclassified sequences</taxon>
        <taxon>metagenomes</taxon>
        <taxon>ecological metagenomes</taxon>
    </lineage>
</organism>
<dbReference type="NCBIfam" id="TIGR00256">
    <property type="entry name" value="D-aminoacyl-tRNA deacylase"/>
    <property type="match status" value="1"/>
</dbReference>
<evidence type="ECO:0000313" key="2">
    <source>
        <dbReference type="EMBL" id="MPN64582.1"/>
    </source>
</evidence>
<dbReference type="GO" id="GO:0005737">
    <property type="term" value="C:cytoplasm"/>
    <property type="evidence" value="ECO:0007669"/>
    <property type="project" value="InterPro"/>
</dbReference>
<dbReference type="HAMAP" id="MF_00518">
    <property type="entry name" value="Deacylase_Dtd"/>
    <property type="match status" value="1"/>
</dbReference>
<dbReference type="PANTHER" id="PTHR10472:SF5">
    <property type="entry name" value="D-AMINOACYL-TRNA DEACYLASE 1"/>
    <property type="match status" value="1"/>
</dbReference>
<dbReference type="InterPro" id="IPR023509">
    <property type="entry name" value="DTD-like_sf"/>
</dbReference>
<name>A0A645JMR1_9ZZZZ</name>
<dbReference type="Gene3D" id="3.50.80.10">
    <property type="entry name" value="D-tyrosyl-tRNA(Tyr) deacylase"/>
    <property type="match status" value="1"/>
</dbReference>
<dbReference type="PANTHER" id="PTHR10472">
    <property type="entry name" value="D-TYROSYL-TRNA TYR DEACYLASE"/>
    <property type="match status" value="1"/>
</dbReference>
<keyword evidence="2" id="KW-0378">Hydrolase</keyword>
<sequence length="153" mass="16902">MRAILQRVRRAEVSVDGGTVGTTDGGYLILLGVKVGDTEEEARFLAKKTAELRVFTDSDGKMNLSLLDIGGSALVVSQFTLYADCKKGRRPAFISAEKPPFSEQLYLRFVDFLRETGVHRVETGEFGAHMLVSLENDGPVTILLDTEEIMPRH</sequence>
<dbReference type="GO" id="GO:0051500">
    <property type="term" value="F:D-tyrosyl-tRNA(Tyr) deacylase activity"/>
    <property type="evidence" value="ECO:0007669"/>
    <property type="project" value="TreeGrafter"/>
</dbReference>
<dbReference type="SUPFAM" id="SSF69500">
    <property type="entry name" value="DTD-like"/>
    <property type="match status" value="1"/>
</dbReference>
<protein>
    <submittedName>
        <fullName evidence="2">D-aminoacyl-tRNA deacylase</fullName>
        <ecNumber evidence="2">3.1.1.96</ecNumber>
    </submittedName>
</protein>
<comment type="similarity">
    <text evidence="1">Belongs to the DTD family.</text>
</comment>
<evidence type="ECO:0000256" key="1">
    <source>
        <dbReference type="ARBA" id="ARBA00009673"/>
    </source>
</evidence>